<comment type="caution">
    <text evidence="2">The sequence shown here is derived from an EMBL/GenBank/DDBJ whole genome shotgun (WGS) entry which is preliminary data.</text>
</comment>
<dbReference type="AlphaFoldDB" id="A0A8K0T2D1"/>
<feature type="compositionally biased region" description="Basic and acidic residues" evidence="1">
    <location>
        <begin position="114"/>
        <end position="128"/>
    </location>
</feature>
<evidence type="ECO:0000313" key="2">
    <source>
        <dbReference type="EMBL" id="KAH7325760.1"/>
    </source>
</evidence>
<feature type="region of interest" description="Disordered" evidence="1">
    <location>
        <begin position="104"/>
        <end position="128"/>
    </location>
</feature>
<sequence length="128" mass="13571">MPASTYIVTESSPRTTTFIRHGRGGAGNTVRAEPSPHPRSAILTSPVIATARRFYSGIGGAGNARKAGERPPLALDEDFRRAAARDQARVCHTGIGGAGNVFRRKASDASSVSSERDSFETTKSALRE</sequence>
<feature type="region of interest" description="Disordered" evidence="1">
    <location>
        <begin position="17"/>
        <end position="40"/>
    </location>
</feature>
<dbReference type="Pfam" id="PF12223">
    <property type="entry name" value="DUF3602"/>
    <property type="match status" value="1"/>
</dbReference>
<dbReference type="InterPro" id="IPR053203">
    <property type="entry name" value="Cisplatin_resist-associated"/>
</dbReference>
<accession>A0A8K0T2D1</accession>
<dbReference type="OrthoDB" id="5424462at2759"/>
<keyword evidence="3" id="KW-1185">Reference proteome</keyword>
<dbReference type="Proteomes" id="UP000813444">
    <property type="component" value="Unassembled WGS sequence"/>
</dbReference>
<evidence type="ECO:0000313" key="3">
    <source>
        <dbReference type="Proteomes" id="UP000813444"/>
    </source>
</evidence>
<gene>
    <name evidence="2" type="ORF">B0I35DRAFT_405112</name>
</gene>
<dbReference type="PANTHER" id="PTHR34693:SF2">
    <property type="entry name" value="DUF3602 DOMAIN-CONTAINING PROTEIN"/>
    <property type="match status" value="1"/>
</dbReference>
<reference evidence="2" key="1">
    <citation type="journal article" date="2021" name="Nat. Commun.">
        <title>Genetic determinants of endophytism in the Arabidopsis root mycobiome.</title>
        <authorList>
            <person name="Mesny F."/>
            <person name="Miyauchi S."/>
            <person name="Thiergart T."/>
            <person name="Pickel B."/>
            <person name="Atanasova L."/>
            <person name="Karlsson M."/>
            <person name="Huettel B."/>
            <person name="Barry K.W."/>
            <person name="Haridas S."/>
            <person name="Chen C."/>
            <person name="Bauer D."/>
            <person name="Andreopoulos W."/>
            <person name="Pangilinan J."/>
            <person name="LaButti K."/>
            <person name="Riley R."/>
            <person name="Lipzen A."/>
            <person name="Clum A."/>
            <person name="Drula E."/>
            <person name="Henrissat B."/>
            <person name="Kohler A."/>
            <person name="Grigoriev I.V."/>
            <person name="Martin F.M."/>
            <person name="Hacquard S."/>
        </authorList>
    </citation>
    <scope>NUCLEOTIDE SEQUENCE</scope>
    <source>
        <strain evidence="2">MPI-CAGE-CH-0235</strain>
    </source>
</reference>
<name>A0A8K0T2D1_9HYPO</name>
<dbReference type="InterPro" id="IPR022024">
    <property type="entry name" value="DUF3602"/>
</dbReference>
<dbReference type="EMBL" id="JAGPNK010000002">
    <property type="protein sequence ID" value="KAH7325760.1"/>
    <property type="molecule type" value="Genomic_DNA"/>
</dbReference>
<proteinExistence type="predicted"/>
<dbReference type="PANTHER" id="PTHR34693">
    <property type="entry name" value="PROTEIN PAR32"/>
    <property type="match status" value="1"/>
</dbReference>
<evidence type="ECO:0000256" key="1">
    <source>
        <dbReference type="SAM" id="MobiDB-lite"/>
    </source>
</evidence>
<protein>
    <submittedName>
        <fullName evidence="2">Uncharacterized protein</fullName>
    </submittedName>
</protein>
<organism evidence="2 3">
    <name type="scientific">Stachybotrys elegans</name>
    <dbReference type="NCBI Taxonomy" id="80388"/>
    <lineage>
        <taxon>Eukaryota</taxon>
        <taxon>Fungi</taxon>
        <taxon>Dikarya</taxon>
        <taxon>Ascomycota</taxon>
        <taxon>Pezizomycotina</taxon>
        <taxon>Sordariomycetes</taxon>
        <taxon>Hypocreomycetidae</taxon>
        <taxon>Hypocreales</taxon>
        <taxon>Stachybotryaceae</taxon>
        <taxon>Stachybotrys</taxon>
    </lineage>
</organism>